<comment type="caution">
    <text evidence="1">The sequence shown here is derived from an EMBL/GenBank/DDBJ whole genome shotgun (WGS) entry which is preliminary data.</text>
</comment>
<sequence length="215" mass="23328">MSKINSPFSCKPAFLHLNNRLFVYKPLLSLGRDPRQGVLKHRWRQQSGVAHCRARKGQRLTVWGAKRCTTFWLVRFGGLGCVCPWSPAWLLGVQPVDWLSLAFGLKVGRTDTGEAETPCESFARGTGAFDQHRPMPGRLCRTAVVPAYGVRADGTGRIGAEPDKLVQDSHGPMLIKELHKPLSGAADLTAAPGARWGCLWPGSGPDSLGTAVMTG</sequence>
<protein>
    <submittedName>
        <fullName evidence="1">Uncharacterized protein</fullName>
    </submittedName>
</protein>
<evidence type="ECO:0000313" key="2">
    <source>
        <dbReference type="Proteomes" id="UP001066276"/>
    </source>
</evidence>
<keyword evidence="2" id="KW-1185">Reference proteome</keyword>
<gene>
    <name evidence="1" type="ORF">NDU88_006350</name>
</gene>
<dbReference type="EMBL" id="JANPWB010000011">
    <property type="protein sequence ID" value="KAJ1127957.1"/>
    <property type="molecule type" value="Genomic_DNA"/>
</dbReference>
<name>A0AAV7PKN0_PLEWA</name>
<accession>A0AAV7PKN0</accession>
<reference evidence="1" key="1">
    <citation type="journal article" date="2022" name="bioRxiv">
        <title>Sequencing and chromosome-scale assembly of the giantPleurodeles waltlgenome.</title>
        <authorList>
            <person name="Brown T."/>
            <person name="Elewa A."/>
            <person name="Iarovenko S."/>
            <person name="Subramanian E."/>
            <person name="Araus A.J."/>
            <person name="Petzold A."/>
            <person name="Susuki M."/>
            <person name="Suzuki K.-i.T."/>
            <person name="Hayashi T."/>
            <person name="Toyoda A."/>
            <person name="Oliveira C."/>
            <person name="Osipova E."/>
            <person name="Leigh N.D."/>
            <person name="Simon A."/>
            <person name="Yun M.H."/>
        </authorList>
    </citation>
    <scope>NUCLEOTIDE SEQUENCE</scope>
    <source>
        <strain evidence="1">20211129_DDA</strain>
        <tissue evidence="1">Liver</tissue>
    </source>
</reference>
<organism evidence="1 2">
    <name type="scientific">Pleurodeles waltl</name>
    <name type="common">Iberian ribbed newt</name>
    <dbReference type="NCBI Taxonomy" id="8319"/>
    <lineage>
        <taxon>Eukaryota</taxon>
        <taxon>Metazoa</taxon>
        <taxon>Chordata</taxon>
        <taxon>Craniata</taxon>
        <taxon>Vertebrata</taxon>
        <taxon>Euteleostomi</taxon>
        <taxon>Amphibia</taxon>
        <taxon>Batrachia</taxon>
        <taxon>Caudata</taxon>
        <taxon>Salamandroidea</taxon>
        <taxon>Salamandridae</taxon>
        <taxon>Pleurodelinae</taxon>
        <taxon>Pleurodeles</taxon>
    </lineage>
</organism>
<dbReference type="AlphaFoldDB" id="A0AAV7PKN0"/>
<evidence type="ECO:0000313" key="1">
    <source>
        <dbReference type="EMBL" id="KAJ1127957.1"/>
    </source>
</evidence>
<proteinExistence type="predicted"/>
<dbReference type="Proteomes" id="UP001066276">
    <property type="component" value="Chromosome 7"/>
</dbReference>